<dbReference type="PROSITE" id="PS51371">
    <property type="entry name" value="CBS"/>
    <property type="match status" value="1"/>
</dbReference>
<dbReference type="PANTHER" id="PTHR45711">
    <property type="entry name" value="CHLORIDE CHANNEL PROTEIN"/>
    <property type="match status" value="1"/>
</dbReference>
<dbReference type="SMART" id="SM00116">
    <property type="entry name" value="CBS"/>
    <property type="match status" value="1"/>
</dbReference>
<keyword evidence="12" id="KW-1185">Reference proteome</keyword>
<feature type="transmembrane region" description="Helical" evidence="9">
    <location>
        <begin position="59"/>
        <end position="83"/>
    </location>
</feature>
<accession>A0A1Y1WGP0</accession>
<dbReference type="GeneID" id="63803061"/>
<dbReference type="Pfam" id="PF00571">
    <property type="entry name" value="CBS"/>
    <property type="match status" value="1"/>
</dbReference>
<comment type="subcellular location">
    <subcellularLocation>
        <location evidence="1 9">Membrane</location>
        <topology evidence="1 9">Multi-pass membrane protein</topology>
    </subcellularLocation>
</comment>
<comment type="caution">
    <text evidence="11">The sequence shown here is derived from an EMBL/GenBank/DDBJ whole genome shotgun (WGS) entry which is preliminary data.</text>
</comment>
<name>A0A1Y1WGP0_9FUNG</name>
<keyword evidence="4 9" id="KW-1133">Transmembrane helix</keyword>
<dbReference type="GO" id="GO:0005769">
    <property type="term" value="C:early endosome"/>
    <property type="evidence" value="ECO:0007669"/>
    <property type="project" value="TreeGrafter"/>
</dbReference>
<feature type="domain" description="CBS" evidence="10">
    <location>
        <begin position="535"/>
        <end position="596"/>
    </location>
</feature>
<proteinExistence type="inferred from homology"/>
<keyword evidence="7 9" id="KW-0868">Chloride</keyword>
<keyword evidence="8" id="KW-0129">CBS domain</keyword>
<feature type="transmembrane region" description="Helical" evidence="9">
    <location>
        <begin position="309"/>
        <end position="329"/>
    </location>
</feature>
<organism evidence="11 12">
    <name type="scientific">Linderina pennispora</name>
    <dbReference type="NCBI Taxonomy" id="61395"/>
    <lineage>
        <taxon>Eukaryota</taxon>
        <taxon>Fungi</taxon>
        <taxon>Fungi incertae sedis</taxon>
        <taxon>Zoopagomycota</taxon>
        <taxon>Kickxellomycotina</taxon>
        <taxon>Kickxellomycetes</taxon>
        <taxon>Kickxellales</taxon>
        <taxon>Kickxellaceae</taxon>
        <taxon>Linderina</taxon>
    </lineage>
</organism>
<gene>
    <name evidence="11" type="ORF">DL89DRAFT_264867</name>
</gene>
<dbReference type="InterPro" id="IPR001807">
    <property type="entry name" value="ClC"/>
</dbReference>
<reference evidence="11 12" key="1">
    <citation type="submission" date="2016-07" db="EMBL/GenBank/DDBJ databases">
        <title>Pervasive Adenine N6-methylation of Active Genes in Fungi.</title>
        <authorList>
            <consortium name="DOE Joint Genome Institute"/>
            <person name="Mondo S.J."/>
            <person name="Dannebaum R.O."/>
            <person name="Kuo R.C."/>
            <person name="Labutti K."/>
            <person name="Haridas S."/>
            <person name="Kuo A."/>
            <person name="Salamov A."/>
            <person name="Ahrendt S.R."/>
            <person name="Lipzen A."/>
            <person name="Sullivan W."/>
            <person name="Andreopoulos W.B."/>
            <person name="Clum A."/>
            <person name="Lindquist E."/>
            <person name="Daum C."/>
            <person name="Ramamoorthy G.K."/>
            <person name="Gryganskyi A."/>
            <person name="Culley D."/>
            <person name="Magnuson J.K."/>
            <person name="James T.Y."/>
            <person name="O'Malley M.A."/>
            <person name="Stajich J.E."/>
            <person name="Spatafora J.W."/>
            <person name="Visel A."/>
            <person name="Grigoriev I.V."/>
        </authorList>
    </citation>
    <scope>NUCLEOTIDE SEQUENCE [LARGE SCALE GENOMIC DNA]</scope>
    <source>
        <strain evidence="11 12">ATCC 12442</strain>
    </source>
</reference>
<dbReference type="SUPFAM" id="SSF54631">
    <property type="entry name" value="CBS-domain pair"/>
    <property type="match status" value="1"/>
</dbReference>
<evidence type="ECO:0000313" key="11">
    <source>
        <dbReference type="EMBL" id="ORX72657.1"/>
    </source>
</evidence>
<evidence type="ECO:0000256" key="2">
    <source>
        <dbReference type="ARBA" id="ARBA00022448"/>
    </source>
</evidence>
<comment type="caution">
    <text evidence="9">Lacks conserved residue(s) required for the propagation of feature annotation.</text>
</comment>
<dbReference type="OrthoDB" id="431497at2759"/>
<feature type="transmembrane region" description="Helical" evidence="9">
    <location>
        <begin position="132"/>
        <end position="150"/>
    </location>
</feature>
<evidence type="ECO:0000313" key="12">
    <source>
        <dbReference type="Proteomes" id="UP000193922"/>
    </source>
</evidence>
<evidence type="ECO:0000256" key="5">
    <source>
        <dbReference type="ARBA" id="ARBA00023065"/>
    </source>
</evidence>
<evidence type="ECO:0000256" key="1">
    <source>
        <dbReference type="ARBA" id="ARBA00004141"/>
    </source>
</evidence>
<dbReference type="AlphaFoldDB" id="A0A1Y1WGP0"/>
<feature type="transmembrane region" description="Helical" evidence="9">
    <location>
        <begin position="212"/>
        <end position="236"/>
    </location>
</feature>
<keyword evidence="6 9" id="KW-0472">Membrane</keyword>
<dbReference type="Pfam" id="PF00654">
    <property type="entry name" value="Voltage_CLC"/>
    <property type="match status" value="1"/>
</dbReference>
<feature type="transmembrane region" description="Helical" evidence="9">
    <location>
        <begin position="183"/>
        <end position="205"/>
    </location>
</feature>
<evidence type="ECO:0000256" key="8">
    <source>
        <dbReference type="PROSITE-ProRule" id="PRU00703"/>
    </source>
</evidence>
<keyword evidence="5 9" id="KW-0406">Ion transport</keyword>
<feature type="transmembrane region" description="Helical" evidence="9">
    <location>
        <begin position="445"/>
        <end position="465"/>
    </location>
</feature>
<comment type="similarity">
    <text evidence="9">Belongs to the chloride channel (TC 2.A.49) family.</text>
</comment>
<dbReference type="EMBL" id="MCFD01000002">
    <property type="protein sequence ID" value="ORX72657.1"/>
    <property type="molecule type" value="Genomic_DNA"/>
</dbReference>
<dbReference type="GO" id="GO:0005886">
    <property type="term" value="C:plasma membrane"/>
    <property type="evidence" value="ECO:0007669"/>
    <property type="project" value="TreeGrafter"/>
</dbReference>
<dbReference type="GO" id="GO:0005247">
    <property type="term" value="F:voltage-gated chloride channel activity"/>
    <property type="evidence" value="ECO:0007669"/>
    <property type="project" value="TreeGrafter"/>
</dbReference>
<dbReference type="GO" id="GO:0005794">
    <property type="term" value="C:Golgi apparatus"/>
    <property type="evidence" value="ECO:0007669"/>
    <property type="project" value="TreeGrafter"/>
</dbReference>
<dbReference type="Gene3D" id="3.90.1280.20">
    <property type="match status" value="1"/>
</dbReference>
<evidence type="ECO:0000256" key="7">
    <source>
        <dbReference type="ARBA" id="ARBA00023214"/>
    </source>
</evidence>
<dbReference type="InterPro" id="IPR046342">
    <property type="entry name" value="CBS_dom_sf"/>
</dbReference>
<sequence>MITGWLYNGPLQRARYEDFSTIDWIYETAKARRNRSSMAGQARGWRGRLKVLWNASQSWMVLLAVGVFVGILATCIAVSAQWLTDIKNGHCRTGFHLNRRFCCWQTNACADWETWSETLHVRWHWVDWLLQYLVYVTLAIVFAAASTYLVTECAPYAAGQGIAEIKTIMGGFMMRRFLGARTLMVKCVGVVLAEGPMVHIACCLGNARRRELLAAAAAAGIAAAFGAPIGGVLFSLEQVSYYFPAKTMWRSLFCATVAAVTLKALDPFRTGKLVPFQVTYDRTWDQFELPVIQNRLASHLMQVRRRSRLAAFARGEVVVVALATALLSYPSAFLRADTVALVSNLFTECAAADSQGLCSRADRSGNALALVVTALVRVVLTAVASGLAVPAASVGRAMGMAVQAMQENHPQWRVFAACNPDVPCVTPGVYALVGAAAMLAATTRMTVTVVVIMFELTGALIYGIIRLNGYPFLGMEQEGVLHGNASEAMVRASEMQVLEAGNETLEGIQEMLACQMFSGFPGCQIAPPWTVRPWVDQAPMTIHYSMDINDVAEIFRQLGVRYVLVAHHSVLLGIITKKDILRAIRMQARGNFGKPTLMSVLACGSARQWTPLRTADRTPVFSSESAVIN</sequence>
<evidence type="ECO:0000256" key="6">
    <source>
        <dbReference type="ARBA" id="ARBA00023136"/>
    </source>
</evidence>
<evidence type="ECO:0000256" key="3">
    <source>
        <dbReference type="ARBA" id="ARBA00022692"/>
    </source>
</evidence>
<evidence type="ECO:0000256" key="4">
    <source>
        <dbReference type="ARBA" id="ARBA00022989"/>
    </source>
</evidence>
<evidence type="ECO:0000256" key="9">
    <source>
        <dbReference type="RuleBase" id="RU361221"/>
    </source>
</evidence>
<keyword evidence="3 9" id="KW-0812">Transmembrane</keyword>
<dbReference type="STRING" id="61395.A0A1Y1WGP0"/>
<dbReference type="PANTHER" id="PTHR45711:SF6">
    <property type="entry name" value="CHLORIDE CHANNEL PROTEIN"/>
    <property type="match status" value="1"/>
</dbReference>
<dbReference type="InterPro" id="IPR000644">
    <property type="entry name" value="CBS_dom"/>
</dbReference>
<dbReference type="RefSeq" id="XP_040745997.1">
    <property type="nucleotide sequence ID" value="XM_040886413.1"/>
</dbReference>
<feature type="transmembrane region" description="Helical" evidence="9">
    <location>
        <begin position="367"/>
        <end position="393"/>
    </location>
</feature>
<dbReference type="SUPFAM" id="SSF81340">
    <property type="entry name" value="Clc chloride channel"/>
    <property type="match status" value="1"/>
</dbReference>
<keyword evidence="2 9" id="KW-0813">Transport</keyword>
<dbReference type="InterPro" id="IPR014743">
    <property type="entry name" value="Cl-channel_core"/>
</dbReference>
<dbReference type="Gene3D" id="1.10.3080.10">
    <property type="entry name" value="Clc chloride channel"/>
    <property type="match status" value="1"/>
</dbReference>
<dbReference type="Proteomes" id="UP000193922">
    <property type="component" value="Unassembled WGS sequence"/>
</dbReference>
<protein>
    <recommendedName>
        <fullName evidence="9">Chloride channel protein</fullName>
    </recommendedName>
</protein>
<evidence type="ECO:0000259" key="10">
    <source>
        <dbReference type="PROSITE" id="PS51371"/>
    </source>
</evidence>
<dbReference type="PRINTS" id="PR00762">
    <property type="entry name" value="CLCHANNEL"/>
</dbReference>